<dbReference type="NCBIfam" id="NF038128">
    <property type="entry name" value="choice_anch_J"/>
    <property type="match status" value="1"/>
</dbReference>
<name>A0ABY1QZ31_9FLAO</name>
<dbReference type="Pfam" id="PF18942">
    <property type="entry name" value="DUF5689"/>
    <property type="match status" value="1"/>
</dbReference>
<gene>
    <name evidence="2" type="ORF">SAMN05421679_102214</name>
</gene>
<organism evidence="2 3">
    <name type="scientific">Epilithonimonas pallida</name>
    <dbReference type="NCBI Taxonomy" id="373671"/>
    <lineage>
        <taxon>Bacteria</taxon>
        <taxon>Pseudomonadati</taxon>
        <taxon>Bacteroidota</taxon>
        <taxon>Flavobacteriia</taxon>
        <taxon>Flavobacteriales</taxon>
        <taxon>Weeksellaceae</taxon>
        <taxon>Chryseobacterium group</taxon>
        <taxon>Epilithonimonas</taxon>
    </lineage>
</organism>
<dbReference type="Gene3D" id="2.60.120.200">
    <property type="match status" value="1"/>
</dbReference>
<evidence type="ECO:0000313" key="3">
    <source>
        <dbReference type="Proteomes" id="UP001158050"/>
    </source>
</evidence>
<proteinExistence type="predicted"/>
<accession>A0ABY1QZ31</accession>
<comment type="caution">
    <text evidence="2">The sequence shown here is derived from an EMBL/GenBank/DDBJ whole genome shotgun (WGS) entry which is preliminary data.</text>
</comment>
<dbReference type="Proteomes" id="UP001158050">
    <property type="component" value="Unassembled WGS sequence"/>
</dbReference>
<reference evidence="2 3" key="1">
    <citation type="submission" date="2017-05" db="EMBL/GenBank/DDBJ databases">
        <authorList>
            <person name="Varghese N."/>
            <person name="Submissions S."/>
        </authorList>
    </citation>
    <scope>NUCLEOTIDE SEQUENCE [LARGE SCALE GENOMIC DNA]</scope>
    <source>
        <strain evidence="2 3">DSM 18015</strain>
    </source>
</reference>
<dbReference type="RefSeq" id="WP_283415718.1">
    <property type="nucleotide sequence ID" value="NZ_FXUO01000002.1"/>
</dbReference>
<feature type="domain" description="DUF5689" evidence="1">
    <location>
        <begin position="73"/>
        <end position="292"/>
    </location>
</feature>
<evidence type="ECO:0000313" key="2">
    <source>
        <dbReference type="EMBL" id="SMP90191.1"/>
    </source>
</evidence>
<dbReference type="EMBL" id="FXUO01000002">
    <property type="protein sequence ID" value="SMP90191.1"/>
    <property type="molecule type" value="Genomic_DNA"/>
</dbReference>
<evidence type="ECO:0000259" key="1">
    <source>
        <dbReference type="Pfam" id="PF18942"/>
    </source>
</evidence>
<dbReference type="InterPro" id="IPR043744">
    <property type="entry name" value="DUF5689"/>
</dbReference>
<protein>
    <recommendedName>
        <fullName evidence="1">DUF5689 domain-containing protein</fullName>
    </recommendedName>
</protein>
<keyword evidence="3" id="KW-1185">Reference proteome</keyword>
<sequence length="457" mass="48925">MNIKNILKISFGAAALVATQVSCVQDDNWDAPEITCTNKWDAPTKTMAEVVAMANVLPASTYSDGNPKQLPADDPNVAGDEIIFDAYVVSSDAGGNFYKTISIQDKPENPTVGLSIGINKSMNYVDFPVGAHIRIKANGMVIGKSFNTMQLGVKDPNYPLGRIPESIIGRYISGVCSGNGLEIVDIVPTVVTINQLTSSTTGDKYLNTLVKVKNVQFSDSQIGLALMATDISGAFIDTDRTITDGTGSTAIRTDGFFKATSYRIPNKSGEITFVSSKYNANYQGIIRGTSDINLTNELPAKLLVEGFDNSSYTTNGWTVVNKTGTQTWGFTTFGNPAPSAYINGGTSGANEDWLISKELSLEGYTNSSLAFDTWRNFTATGSSLTVYVTDNYTGDPSTTTWTSIPATIATSNVFVNSGVQSLNAFAGKKIRIAFKYVNAAGSAYAYELDNVIVRATK</sequence>